<proteinExistence type="predicted"/>
<evidence type="ECO:0000256" key="2">
    <source>
        <dbReference type="ARBA" id="ARBA00022475"/>
    </source>
</evidence>
<evidence type="ECO:0000256" key="4">
    <source>
        <dbReference type="ARBA" id="ARBA00022989"/>
    </source>
</evidence>
<comment type="caution">
    <text evidence="9">The sequence shown here is derived from an EMBL/GenBank/DDBJ whole genome shotgun (WGS) entry which is preliminary data.</text>
</comment>
<name>A0ABW4SJ43_9BACL</name>
<keyword evidence="9" id="KW-0282">Flagellum</keyword>
<dbReference type="EMBL" id="JBHUGI010000032">
    <property type="protein sequence ID" value="MFD1928691.1"/>
    <property type="molecule type" value="Genomic_DNA"/>
</dbReference>
<evidence type="ECO:0000256" key="6">
    <source>
        <dbReference type="SAM" id="MobiDB-lite"/>
    </source>
</evidence>
<feature type="chain" id="PRO_5047108967" evidence="8">
    <location>
        <begin position="31"/>
        <end position="233"/>
    </location>
</feature>
<evidence type="ECO:0000256" key="8">
    <source>
        <dbReference type="SAM" id="SignalP"/>
    </source>
</evidence>
<keyword evidence="4 7" id="KW-1133">Transmembrane helix</keyword>
<dbReference type="Proteomes" id="UP001597218">
    <property type="component" value="Unassembled WGS sequence"/>
</dbReference>
<dbReference type="RefSeq" id="WP_381538222.1">
    <property type="nucleotide sequence ID" value="NZ_JBHUGI010000032.1"/>
</dbReference>
<keyword evidence="10" id="KW-1185">Reference proteome</keyword>
<dbReference type="Pfam" id="PF04347">
    <property type="entry name" value="FliO"/>
    <property type="match status" value="1"/>
</dbReference>
<sequence length="233" mass="26259">MMVSIMKKYIPIALLLLLILGIAPHSTVSADGNNLFLSDCLDDKKDCEDDAEIESEDTVEAPTSDSTSKPSTLGSSVGDYIKTLFALVFVIGLLYALLKFINRRNRLYDKTRLMKNMGGISLGQHKSIQLVVIGETYYLIGVGDDIRLLKEVTDADEIEKLTEFYQDDAAPLASGILEKVLNKLSGKKNQEKEESRDEPTEFSTIFNTRIDEMKEERKRQLSRLTEKGRKRDE</sequence>
<protein>
    <submittedName>
        <fullName evidence="9">Flagellar biosynthetic protein FliO</fullName>
    </submittedName>
</protein>
<keyword evidence="9" id="KW-0966">Cell projection</keyword>
<keyword evidence="5 7" id="KW-0472">Membrane</keyword>
<feature type="signal peptide" evidence="8">
    <location>
        <begin position="1"/>
        <end position="30"/>
    </location>
</feature>
<comment type="subcellular location">
    <subcellularLocation>
        <location evidence="1">Cell membrane</location>
    </subcellularLocation>
</comment>
<reference evidence="10" key="1">
    <citation type="journal article" date="2019" name="Int. J. Syst. Evol. Microbiol.">
        <title>The Global Catalogue of Microorganisms (GCM) 10K type strain sequencing project: providing services to taxonomists for standard genome sequencing and annotation.</title>
        <authorList>
            <consortium name="The Broad Institute Genomics Platform"/>
            <consortium name="The Broad Institute Genome Sequencing Center for Infectious Disease"/>
            <person name="Wu L."/>
            <person name="Ma J."/>
        </authorList>
    </citation>
    <scope>NUCLEOTIDE SEQUENCE [LARGE SCALE GENOMIC DNA]</scope>
    <source>
        <strain evidence="10">CGMCC 4.7177</strain>
    </source>
</reference>
<keyword evidence="2" id="KW-1003">Cell membrane</keyword>
<feature type="compositionally biased region" description="Basic and acidic residues" evidence="6">
    <location>
        <begin position="188"/>
        <end position="199"/>
    </location>
</feature>
<gene>
    <name evidence="9" type="ORF">ACFSFY_11680</name>
</gene>
<feature type="compositionally biased region" description="Polar residues" evidence="6">
    <location>
        <begin position="61"/>
        <end position="73"/>
    </location>
</feature>
<keyword evidence="3 7" id="KW-0812">Transmembrane</keyword>
<evidence type="ECO:0000313" key="10">
    <source>
        <dbReference type="Proteomes" id="UP001597218"/>
    </source>
</evidence>
<feature type="region of interest" description="Disordered" evidence="6">
    <location>
        <begin position="53"/>
        <end position="73"/>
    </location>
</feature>
<keyword evidence="8" id="KW-0732">Signal</keyword>
<feature type="region of interest" description="Disordered" evidence="6">
    <location>
        <begin position="186"/>
        <end position="209"/>
    </location>
</feature>
<dbReference type="InterPro" id="IPR022781">
    <property type="entry name" value="Flagellar_biosynth_FliO"/>
</dbReference>
<evidence type="ECO:0000256" key="5">
    <source>
        <dbReference type="ARBA" id="ARBA00023136"/>
    </source>
</evidence>
<organism evidence="9 10">
    <name type="scientific">Sporosarcina siberiensis</name>
    <dbReference type="NCBI Taxonomy" id="1365606"/>
    <lineage>
        <taxon>Bacteria</taxon>
        <taxon>Bacillati</taxon>
        <taxon>Bacillota</taxon>
        <taxon>Bacilli</taxon>
        <taxon>Bacillales</taxon>
        <taxon>Caryophanaceae</taxon>
        <taxon>Sporosarcina</taxon>
    </lineage>
</organism>
<accession>A0ABW4SJ43</accession>
<feature type="transmembrane region" description="Helical" evidence="7">
    <location>
        <begin position="80"/>
        <end position="98"/>
    </location>
</feature>
<feature type="region of interest" description="Disordered" evidence="6">
    <location>
        <begin position="214"/>
        <end position="233"/>
    </location>
</feature>
<evidence type="ECO:0000313" key="9">
    <source>
        <dbReference type="EMBL" id="MFD1928691.1"/>
    </source>
</evidence>
<evidence type="ECO:0000256" key="3">
    <source>
        <dbReference type="ARBA" id="ARBA00022692"/>
    </source>
</evidence>
<evidence type="ECO:0000256" key="1">
    <source>
        <dbReference type="ARBA" id="ARBA00004236"/>
    </source>
</evidence>
<evidence type="ECO:0000256" key="7">
    <source>
        <dbReference type="SAM" id="Phobius"/>
    </source>
</evidence>
<keyword evidence="9" id="KW-0969">Cilium</keyword>